<accession>A0A7L6AYA5</accession>
<organism evidence="1 2">
    <name type="scientific">Candidatus Thiothrix singaporensis</name>
    <dbReference type="NCBI Taxonomy" id="2799669"/>
    <lineage>
        <taxon>Bacteria</taxon>
        <taxon>Pseudomonadati</taxon>
        <taxon>Pseudomonadota</taxon>
        <taxon>Gammaproteobacteria</taxon>
        <taxon>Thiotrichales</taxon>
        <taxon>Thiotrichaceae</taxon>
        <taxon>Thiothrix</taxon>
    </lineage>
</organism>
<dbReference type="Gene3D" id="3.40.50.1010">
    <property type="entry name" value="5'-nuclease"/>
    <property type="match status" value="1"/>
</dbReference>
<sequence length="156" mass="17094">MKAVVYIESSVISYLTARPSRDVVTAARQAITSEWWDNHRQRYELYISALVEEEITSGDATAAQRRIEAVVDIPSLGITPEAQELAQVLLDGKGVPANSVEDALHIGIAATQGAEFLLTWNFKHINNAETKALIEKLVEDQGYLCPILCSPEELGG</sequence>
<dbReference type="CDD" id="cd18687">
    <property type="entry name" value="PIN_VapC-like"/>
    <property type="match status" value="1"/>
</dbReference>
<dbReference type="SUPFAM" id="SSF88723">
    <property type="entry name" value="PIN domain-like"/>
    <property type="match status" value="1"/>
</dbReference>
<dbReference type="InterPro" id="IPR029060">
    <property type="entry name" value="PIN-like_dom_sf"/>
</dbReference>
<evidence type="ECO:0000313" key="2">
    <source>
        <dbReference type="Proteomes" id="UP000510621"/>
    </source>
</evidence>
<protein>
    <submittedName>
        <fullName evidence="1">Type II toxin-antitoxin system VapC family toxin</fullName>
    </submittedName>
</protein>
<gene>
    <name evidence="1" type="ORF">HZT40_09775</name>
</gene>
<proteinExistence type="predicted"/>
<name>A0A7L6AYA5_9GAMM</name>
<dbReference type="KEGG" id="this:HZT40_09775"/>
<evidence type="ECO:0000313" key="1">
    <source>
        <dbReference type="EMBL" id="QLQ34161.1"/>
    </source>
</evidence>
<dbReference type="EMBL" id="CP059265">
    <property type="protein sequence ID" value="QLQ34161.1"/>
    <property type="molecule type" value="Genomic_DNA"/>
</dbReference>
<reference evidence="1" key="1">
    <citation type="submission" date="2020-06" db="EMBL/GenBank/DDBJ databases">
        <title>Analysis procedures for assessing recovery of high quality, complete, closed genomes from Nanopore long read metagenome sequencing.</title>
        <authorList>
            <person name="Bessarab I."/>
            <person name="Arumugam K."/>
            <person name="Haryono M."/>
            <person name="Liu X."/>
            <person name="Roy S."/>
            <person name="Zuniga-Montanez R.E."/>
            <person name="Qiu G."/>
            <person name="Drautz-Moses D.I."/>
            <person name="Law Y.Y."/>
            <person name="Wuertz S."/>
            <person name="Lauro F.M."/>
            <person name="Huson D.H."/>
            <person name="Williams R.B."/>
        </authorList>
    </citation>
    <scope>NUCLEOTIDE SEQUENCE [LARGE SCALE GENOMIC DNA]</scope>
    <source>
        <strain evidence="1">SSD2</strain>
    </source>
</reference>
<dbReference type="Proteomes" id="UP000510621">
    <property type="component" value="Chromosome"/>
</dbReference>
<dbReference type="AlphaFoldDB" id="A0A7L6AYA5"/>
<keyword evidence="2" id="KW-1185">Reference proteome</keyword>